<proteinExistence type="predicted"/>
<gene>
    <name evidence="3" type="ORF">GOEFS_042_00110</name>
</gene>
<keyword evidence="2" id="KW-0812">Transmembrane</keyword>
<evidence type="ECO:0000256" key="1">
    <source>
        <dbReference type="SAM" id="MobiDB-lite"/>
    </source>
</evidence>
<evidence type="ECO:0000313" key="4">
    <source>
        <dbReference type="Proteomes" id="UP000035034"/>
    </source>
</evidence>
<organism evidence="3 4">
    <name type="scientific">Gordonia effusa NBRC 100432</name>
    <dbReference type="NCBI Taxonomy" id="1077974"/>
    <lineage>
        <taxon>Bacteria</taxon>
        <taxon>Bacillati</taxon>
        <taxon>Actinomycetota</taxon>
        <taxon>Actinomycetes</taxon>
        <taxon>Mycobacteriales</taxon>
        <taxon>Gordoniaceae</taxon>
        <taxon>Gordonia</taxon>
    </lineage>
</organism>
<feature type="region of interest" description="Disordered" evidence="1">
    <location>
        <begin position="1"/>
        <end position="28"/>
    </location>
</feature>
<sequence length="192" mass="20990">MKFRWTPPQTTLGRVSSPQTPSGAAGNPAPSYVYSERLYVPAWWWLAGAVVTGVLGYEVSLAAHGALWSIAGYVVFAVVIGWLLWSMGRIRIRVTSDGELIADKATLPRSVIDRAASVPPTAKSAALGRQLDPAAYLMHRAWVKQMVLLVLDDPDDPTPYWLVSTRHPEQVLAALDLTDARHQAVSKKSESD</sequence>
<feature type="transmembrane region" description="Helical" evidence="2">
    <location>
        <begin position="42"/>
        <end position="60"/>
    </location>
</feature>
<dbReference type="EMBL" id="BAEH01000042">
    <property type="protein sequence ID" value="GAB17920.1"/>
    <property type="molecule type" value="Genomic_DNA"/>
</dbReference>
<dbReference type="eggNOG" id="ENOG5032Z7M">
    <property type="taxonomic scope" value="Bacteria"/>
</dbReference>
<name>H0QYL9_9ACTN</name>
<evidence type="ECO:0000256" key="2">
    <source>
        <dbReference type="SAM" id="Phobius"/>
    </source>
</evidence>
<evidence type="ECO:0000313" key="3">
    <source>
        <dbReference type="EMBL" id="GAB17920.1"/>
    </source>
</evidence>
<protein>
    <recommendedName>
        <fullName evidence="5">DUF3093 domain-containing protein</fullName>
    </recommendedName>
</protein>
<dbReference type="STRING" id="1077974.GOEFS_042_00110"/>
<reference evidence="3 4" key="1">
    <citation type="submission" date="2011-12" db="EMBL/GenBank/DDBJ databases">
        <title>Whole genome shotgun sequence of Gordonia effusa NBRC 100432.</title>
        <authorList>
            <person name="Yoshida I."/>
            <person name="Takarada H."/>
            <person name="Hosoyama A."/>
            <person name="Tsuchikane K."/>
            <person name="Katsumata H."/>
            <person name="Yamazaki S."/>
            <person name="Fujita N."/>
        </authorList>
    </citation>
    <scope>NUCLEOTIDE SEQUENCE [LARGE SCALE GENOMIC DNA]</scope>
    <source>
        <strain evidence="3 4">NBRC 100432</strain>
    </source>
</reference>
<keyword evidence="2" id="KW-0472">Membrane</keyword>
<keyword evidence="2" id="KW-1133">Transmembrane helix</keyword>
<dbReference type="AlphaFoldDB" id="H0QYL9"/>
<dbReference type="Pfam" id="PF11292">
    <property type="entry name" value="DUF3093"/>
    <property type="match status" value="1"/>
</dbReference>
<dbReference type="InterPro" id="IPR021443">
    <property type="entry name" value="DUF3093"/>
</dbReference>
<feature type="compositionally biased region" description="Polar residues" evidence="1">
    <location>
        <begin position="7"/>
        <end position="22"/>
    </location>
</feature>
<comment type="caution">
    <text evidence="3">The sequence shown here is derived from an EMBL/GenBank/DDBJ whole genome shotgun (WGS) entry which is preliminary data.</text>
</comment>
<feature type="transmembrane region" description="Helical" evidence="2">
    <location>
        <begin position="66"/>
        <end position="85"/>
    </location>
</feature>
<accession>H0QYL9</accession>
<dbReference type="Proteomes" id="UP000035034">
    <property type="component" value="Unassembled WGS sequence"/>
</dbReference>
<evidence type="ECO:0008006" key="5">
    <source>
        <dbReference type="Google" id="ProtNLM"/>
    </source>
</evidence>
<keyword evidence="4" id="KW-1185">Reference proteome</keyword>